<evidence type="ECO:0000313" key="5">
    <source>
        <dbReference type="EMBL" id="WOX58257.1"/>
    </source>
</evidence>
<dbReference type="GO" id="GO:0004190">
    <property type="term" value="F:aspartic-type endopeptidase activity"/>
    <property type="evidence" value="ECO:0007669"/>
    <property type="project" value="UniProtKB-KW"/>
</dbReference>
<dbReference type="PRINTS" id="PR00446">
    <property type="entry name" value="HYDRGNUPTAKE"/>
</dbReference>
<dbReference type="EMBL" id="CP137642">
    <property type="protein sequence ID" value="WOX58257.1"/>
    <property type="molecule type" value="Genomic_DNA"/>
</dbReference>
<name>A0AAX4FWK5_9EURY</name>
<dbReference type="Proteomes" id="UP001305652">
    <property type="component" value="Chromosome"/>
</dbReference>
<comment type="similarity">
    <text evidence="1">Belongs to the peptidase A31 family.</text>
</comment>
<dbReference type="PANTHER" id="PTHR30302">
    <property type="entry name" value="HYDROGENASE 1 MATURATION PROTEASE"/>
    <property type="match status" value="1"/>
</dbReference>
<dbReference type="RefSeq" id="WP_318622077.1">
    <property type="nucleotide sequence ID" value="NZ_CP137642.1"/>
</dbReference>
<keyword evidence="2 5" id="KW-0645">Protease</keyword>
<dbReference type="AlphaFoldDB" id="A0AAX4FWK5"/>
<dbReference type="InterPro" id="IPR000671">
    <property type="entry name" value="Peptidase_A31"/>
</dbReference>
<reference evidence="5 6" key="1">
    <citation type="submission" date="2023-10" db="EMBL/GenBank/DDBJ databases">
        <title>The complete genome sequence of Methanoculleus receptaculi DSM 18860.</title>
        <authorList>
            <person name="Lai S.-J."/>
            <person name="You Y.-T."/>
            <person name="Chen S.-C."/>
        </authorList>
    </citation>
    <scope>NUCLEOTIDE SEQUENCE [LARGE SCALE GENOMIC DNA]</scope>
    <source>
        <strain evidence="5 6">DSM 18860</strain>
    </source>
</reference>
<evidence type="ECO:0000256" key="2">
    <source>
        <dbReference type="ARBA" id="ARBA00022670"/>
    </source>
</evidence>
<evidence type="ECO:0000256" key="1">
    <source>
        <dbReference type="ARBA" id="ARBA00006814"/>
    </source>
</evidence>
<evidence type="ECO:0000256" key="3">
    <source>
        <dbReference type="ARBA" id="ARBA00022750"/>
    </source>
</evidence>
<dbReference type="CDD" id="cd00518">
    <property type="entry name" value="H2MP"/>
    <property type="match status" value="1"/>
</dbReference>
<dbReference type="PANTHER" id="PTHR30302:SF1">
    <property type="entry name" value="HYDROGENASE 2 MATURATION PROTEASE"/>
    <property type="match status" value="1"/>
</dbReference>
<proteinExistence type="inferred from homology"/>
<evidence type="ECO:0000313" key="6">
    <source>
        <dbReference type="Proteomes" id="UP001305652"/>
    </source>
</evidence>
<dbReference type="SUPFAM" id="SSF53163">
    <property type="entry name" value="HybD-like"/>
    <property type="match status" value="1"/>
</dbReference>
<keyword evidence="4" id="KW-0378">Hydrolase</keyword>
<dbReference type="GO" id="GO:0016485">
    <property type="term" value="P:protein processing"/>
    <property type="evidence" value="ECO:0007669"/>
    <property type="project" value="TreeGrafter"/>
</dbReference>
<gene>
    <name evidence="5" type="ORF">R6Y96_03175</name>
</gene>
<protein>
    <submittedName>
        <fullName evidence="5">Hydrogenase maturation protease</fullName>
    </submittedName>
</protein>
<dbReference type="GeneID" id="85732126"/>
<organism evidence="5 6">
    <name type="scientific">Methanoculleus receptaculi</name>
    <dbReference type="NCBI Taxonomy" id="394967"/>
    <lineage>
        <taxon>Archaea</taxon>
        <taxon>Methanobacteriati</taxon>
        <taxon>Methanobacteriota</taxon>
        <taxon>Stenosarchaea group</taxon>
        <taxon>Methanomicrobia</taxon>
        <taxon>Methanomicrobiales</taxon>
        <taxon>Methanomicrobiaceae</taxon>
        <taxon>Methanoculleus</taxon>
    </lineage>
</organism>
<sequence>MRRKRVCIIGCGNPIMGNDGAGVLVMHLFEGRFPGVDAIDGGSGGFGLIALMEGYDKVVIVDAMVGISDRAGDVLTFENPPNRGFHASISHDIGIGDAVAIAKELGYTAEIVTIGIEVGEIQAFSREIDPAVRVGIRVAEEKILAILEDWIDCSETIRQ</sequence>
<evidence type="ECO:0000256" key="4">
    <source>
        <dbReference type="ARBA" id="ARBA00022801"/>
    </source>
</evidence>
<accession>A0AAX4FWK5</accession>
<dbReference type="GO" id="GO:0008047">
    <property type="term" value="F:enzyme activator activity"/>
    <property type="evidence" value="ECO:0007669"/>
    <property type="project" value="InterPro"/>
</dbReference>
<dbReference type="Gene3D" id="3.40.50.1450">
    <property type="entry name" value="HybD-like"/>
    <property type="match status" value="1"/>
</dbReference>
<dbReference type="Pfam" id="PF01750">
    <property type="entry name" value="HycI"/>
    <property type="match status" value="1"/>
</dbReference>
<keyword evidence="6" id="KW-1185">Reference proteome</keyword>
<keyword evidence="3" id="KW-0064">Aspartyl protease</keyword>
<dbReference type="InterPro" id="IPR023430">
    <property type="entry name" value="Pept_HybD-like_dom_sf"/>
</dbReference>
<dbReference type="NCBIfam" id="TIGR00072">
    <property type="entry name" value="hydrog_prot"/>
    <property type="match status" value="1"/>
</dbReference>
<dbReference type="KEGG" id="mrc:R6Y96_03175"/>